<keyword evidence="4" id="KW-0393">Immunoglobulin domain</keyword>
<dbReference type="InterPro" id="IPR003599">
    <property type="entry name" value="Ig_sub"/>
</dbReference>
<feature type="compositionally biased region" description="Basic residues" evidence="5">
    <location>
        <begin position="1"/>
        <end position="10"/>
    </location>
</feature>
<dbReference type="InterPro" id="IPR036116">
    <property type="entry name" value="FN3_sf"/>
</dbReference>
<evidence type="ECO:0000256" key="3">
    <source>
        <dbReference type="ARBA" id="ARBA00023180"/>
    </source>
</evidence>
<dbReference type="InterPro" id="IPR050676">
    <property type="entry name" value="IL-12"/>
</dbReference>
<dbReference type="GO" id="GO:0004896">
    <property type="term" value="F:cytokine receptor activity"/>
    <property type="evidence" value="ECO:0007669"/>
    <property type="project" value="InterPro"/>
</dbReference>
<sequence length="459" mass="50964">MSFHRSGRTRQRTEALGQQQQISALPSRPSSGHRLGTMQLVRASLVARLVASVATLVVADPERLCLPLAAPSNVMVGQPGRNVTLPCLAGESENPTLVQWRFEGQNLTTLPAGPSMAGADLFLPWVDFSHAGSYSCHAGRKLLRTWRLVVEEAPEISDFACHRKSLMKDILCEWKTARPVSMRTRGRLWVQKGFMGGNHTEEKCRYFAKSQKFTCRILGLINEDDILLWVTMCAANLAGASSEQKYLRTKQLLKPDPPGDVAVYPVEKATRKLLVTWRYPYSWGSTFYRLQFQLRYRPNISQSYSEIHLDNGATFYVISDALQGVLHTVQFPDIYDFVNTEKPKIPAIPNDKIPEGDPALASLHWVLIAVVSVTVVLTLIALISAWYRKRWGVSSTREGKPSTGPTYALAPLSPEPLLSASPLLSPPASPFSESSVDSPRILDNGPYDVANADYFLLPK</sequence>
<feature type="domain" description="Ig-like" evidence="7">
    <location>
        <begin position="61"/>
        <end position="138"/>
    </location>
</feature>
<dbReference type="EMBL" id="JAPFRF010000019">
    <property type="protein sequence ID" value="KAJ7307320.1"/>
    <property type="molecule type" value="Genomic_DNA"/>
</dbReference>
<evidence type="ECO:0000313" key="8">
    <source>
        <dbReference type="EMBL" id="KAJ7307320.1"/>
    </source>
</evidence>
<evidence type="ECO:0000256" key="2">
    <source>
        <dbReference type="ARBA" id="ARBA00023157"/>
    </source>
</evidence>
<keyword evidence="6" id="KW-0472">Membrane</keyword>
<dbReference type="PROSITE" id="PS50835">
    <property type="entry name" value="IG_LIKE"/>
    <property type="match status" value="1"/>
</dbReference>
<keyword evidence="2" id="KW-1015">Disulfide bond</keyword>
<keyword evidence="3" id="KW-0325">Glycoprotein</keyword>
<keyword evidence="9" id="KW-1185">Reference proteome</keyword>
<comment type="caution">
    <text evidence="8">The sequence shown here is derived from an EMBL/GenBank/DDBJ whole genome shotgun (WGS) entry which is preliminary data.</text>
</comment>
<evidence type="ECO:0000259" key="7">
    <source>
        <dbReference type="PROSITE" id="PS50835"/>
    </source>
</evidence>
<protein>
    <recommendedName>
        <fullName evidence="7">Ig-like domain-containing protein</fullName>
    </recommendedName>
</protein>
<dbReference type="Pfam" id="PF13927">
    <property type="entry name" value="Ig_3"/>
    <property type="match status" value="1"/>
</dbReference>
<dbReference type="InterPro" id="IPR036179">
    <property type="entry name" value="Ig-like_dom_sf"/>
</dbReference>
<proteinExistence type="predicted"/>
<reference evidence="8" key="1">
    <citation type="journal article" date="2023" name="DNA Res.">
        <title>Chromosome-level genome assembly of Phrynocephalus forsythii using third-generation DNA sequencing and Hi-C analysis.</title>
        <authorList>
            <person name="Qi Y."/>
            <person name="Zhao W."/>
            <person name="Zhao Y."/>
            <person name="Niu C."/>
            <person name="Cao S."/>
            <person name="Zhang Y."/>
        </authorList>
    </citation>
    <scope>NUCLEOTIDE SEQUENCE</scope>
    <source>
        <tissue evidence="8">Muscle</tissue>
    </source>
</reference>
<dbReference type="SMART" id="SM00408">
    <property type="entry name" value="IGc2"/>
    <property type="match status" value="1"/>
</dbReference>
<name>A0A9Q0XBL9_9SAUR</name>
<dbReference type="OrthoDB" id="8634471at2759"/>
<feature type="transmembrane region" description="Helical" evidence="6">
    <location>
        <begin position="363"/>
        <end position="387"/>
    </location>
</feature>
<dbReference type="SMART" id="SM00409">
    <property type="entry name" value="IG"/>
    <property type="match status" value="1"/>
</dbReference>
<organism evidence="8 9">
    <name type="scientific">Phrynocephalus forsythii</name>
    <dbReference type="NCBI Taxonomy" id="171643"/>
    <lineage>
        <taxon>Eukaryota</taxon>
        <taxon>Metazoa</taxon>
        <taxon>Chordata</taxon>
        <taxon>Craniata</taxon>
        <taxon>Vertebrata</taxon>
        <taxon>Euteleostomi</taxon>
        <taxon>Lepidosauria</taxon>
        <taxon>Squamata</taxon>
        <taxon>Bifurcata</taxon>
        <taxon>Unidentata</taxon>
        <taxon>Episquamata</taxon>
        <taxon>Toxicofera</taxon>
        <taxon>Iguania</taxon>
        <taxon>Acrodonta</taxon>
        <taxon>Agamidae</taxon>
        <taxon>Agaminae</taxon>
        <taxon>Phrynocephalus</taxon>
    </lineage>
</organism>
<feature type="compositionally biased region" description="Polar residues" evidence="5">
    <location>
        <begin position="16"/>
        <end position="30"/>
    </location>
</feature>
<gene>
    <name evidence="8" type="ORF">JRQ81_009328</name>
</gene>
<keyword evidence="6" id="KW-1133">Transmembrane helix</keyword>
<evidence type="ECO:0000256" key="4">
    <source>
        <dbReference type="ARBA" id="ARBA00023319"/>
    </source>
</evidence>
<dbReference type="Gene3D" id="2.60.40.10">
    <property type="entry name" value="Immunoglobulins"/>
    <property type="match status" value="3"/>
</dbReference>
<feature type="region of interest" description="Disordered" evidence="5">
    <location>
        <begin position="1"/>
        <end position="33"/>
    </location>
</feature>
<dbReference type="PROSITE" id="PS01354">
    <property type="entry name" value="HEMATOPO_REC_L_F3"/>
    <property type="match status" value="1"/>
</dbReference>
<keyword evidence="1" id="KW-0732">Signal</keyword>
<dbReference type="GO" id="GO:0016020">
    <property type="term" value="C:membrane"/>
    <property type="evidence" value="ECO:0007669"/>
    <property type="project" value="InterPro"/>
</dbReference>
<evidence type="ECO:0000313" key="9">
    <source>
        <dbReference type="Proteomes" id="UP001142489"/>
    </source>
</evidence>
<dbReference type="AlphaFoldDB" id="A0A9Q0XBL9"/>
<evidence type="ECO:0000256" key="1">
    <source>
        <dbReference type="ARBA" id="ARBA00022729"/>
    </source>
</evidence>
<evidence type="ECO:0000256" key="6">
    <source>
        <dbReference type="SAM" id="Phobius"/>
    </source>
</evidence>
<dbReference type="InterPro" id="IPR007110">
    <property type="entry name" value="Ig-like_dom"/>
</dbReference>
<accession>A0A9Q0XBL9</accession>
<dbReference type="SUPFAM" id="SSF49265">
    <property type="entry name" value="Fibronectin type III"/>
    <property type="match status" value="2"/>
</dbReference>
<dbReference type="SUPFAM" id="SSF48726">
    <property type="entry name" value="Immunoglobulin"/>
    <property type="match status" value="1"/>
</dbReference>
<dbReference type="Proteomes" id="UP001142489">
    <property type="component" value="Unassembled WGS sequence"/>
</dbReference>
<keyword evidence="6" id="KW-0812">Transmembrane</keyword>
<dbReference type="InterPro" id="IPR013783">
    <property type="entry name" value="Ig-like_fold"/>
</dbReference>
<dbReference type="PANTHER" id="PTHR48485">
    <property type="entry name" value="INTERLEUKIN-12 SUBUNIT BETA-RELATED"/>
    <property type="match status" value="1"/>
</dbReference>
<dbReference type="InterPro" id="IPR003598">
    <property type="entry name" value="Ig_sub2"/>
</dbReference>
<dbReference type="InterPro" id="IPR003530">
    <property type="entry name" value="Hematopoietin_rcpt_L_F3_CS"/>
</dbReference>
<evidence type="ECO:0000256" key="5">
    <source>
        <dbReference type="SAM" id="MobiDB-lite"/>
    </source>
</evidence>